<keyword evidence="1" id="KW-0040">ANK repeat</keyword>
<dbReference type="EMBL" id="KZ613484">
    <property type="protein sequence ID" value="PMD20724.1"/>
    <property type="molecule type" value="Genomic_DNA"/>
</dbReference>
<dbReference type="SMART" id="SM00248">
    <property type="entry name" value="ANK"/>
    <property type="match status" value="3"/>
</dbReference>
<sequence>MAGGPSSTRTVSPDKLSFDETAKSNSAAISYAVGCLIQKNASYSEKDLEVEGLHMAIDTLLALPTQPSLQAGRWLLYNAITENRCERVKSLIRAGTKHSYPKIYPGYLAVEGLEEVSPLSWAIFNNRLEIASLLLAAAIGTECRHSDLGYTALHVAVITESLAFIELLYKYDAEFTVRDLKERNLEQFAAEVCGSERTKEEIIAAIKTQARHP</sequence>
<accession>A0A2J6Q3E8</accession>
<reference evidence="2 3" key="1">
    <citation type="submission" date="2016-05" db="EMBL/GenBank/DDBJ databases">
        <title>A degradative enzymes factory behind the ericoid mycorrhizal symbiosis.</title>
        <authorList>
            <consortium name="DOE Joint Genome Institute"/>
            <person name="Martino E."/>
            <person name="Morin E."/>
            <person name="Grelet G."/>
            <person name="Kuo A."/>
            <person name="Kohler A."/>
            <person name="Daghino S."/>
            <person name="Barry K."/>
            <person name="Choi C."/>
            <person name="Cichocki N."/>
            <person name="Clum A."/>
            <person name="Copeland A."/>
            <person name="Hainaut M."/>
            <person name="Haridas S."/>
            <person name="Labutti K."/>
            <person name="Lindquist E."/>
            <person name="Lipzen A."/>
            <person name="Khouja H.-R."/>
            <person name="Murat C."/>
            <person name="Ohm R."/>
            <person name="Olson A."/>
            <person name="Spatafora J."/>
            <person name="Veneault-Fourrey C."/>
            <person name="Henrissat B."/>
            <person name="Grigoriev I."/>
            <person name="Martin F."/>
            <person name="Perotto S."/>
        </authorList>
    </citation>
    <scope>NUCLEOTIDE SEQUENCE [LARGE SCALE GENOMIC DNA]</scope>
    <source>
        <strain evidence="2 3">UAMH 7357</strain>
    </source>
</reference>
<dbReference type="PROSITE" id="PS50297">
    <property type="entry name" value="ANK_REP_REGION"/>
    <property type="match status" value="1"/>
</dbReference>
<dbReference type="SUPFAM" id="SSF48403">
    <property type="entry name" value="Ankyrin repeat"/>
    <property type="match status" value="1"/>
</dbReference>
<dbReference type="PROSITE" id="PS50088">
    <property type="entry name" value="ANK_REPEAT"/>
    <property type="match status" value="1"/>
</dbReference>
<evidence type="ECO:0000313" key="2">
    <source>
        <dbReference type="EMBL" id="PMD20724.1"/>
    </source>
</evidence>
<proteinExistence type="predicted"/>
<dbReference type="InterPro" id="IPR002110">
    <property type="entry name" value="Ankyrin_rpt"/>
</dbReference>
<name>A0A2J6Q3E8_9HELO</name>
<dbReference type="InterPro" id="IPR036770">
    <property type="entry name" value="Ankyrin_rpt-contain_sf"/>
</dbReference>
<keyword evidence="3" id="KW-1185">Reference proteome</keyword>
<evidence type="ECO:0000256" key="1">
    <source>
        <dbReference type="PROSITE-ProRule" id="PRU00023"/>
    </source>
</evidence>
<protein>
    <submittedName>
        <fullName evidence="2">Uncharacterized protein</fullName>
    </submittedName>
</protein>
<evidence type="ECO:0000313" key="3">
    <source>
        <dbReference type="Proteomes" id="UP000235672"/>
    </source>
</evidence>
<dbReference type="AlphaFoldDB" id="A0A2J6Q3E8"/>
<dbReference type="Proteomes" id="UP000235672">
    <property type="component" value="Unassembled WGS sequence"/>
</dbReference>
<feature type="repeat" description="ANK" evidence="1">
    <location>
        <begin position="148"/>
        <end position="180"/>
    </location>
</feature>
<organism evidence="2 3">
    <name type="scientific">Hyaloscypha hepaticicola</name>
    <dbReference type="NCBI Taxonomy" id="2082293"/>
    <lineage>
        <taxon>Eukaryota</taxon>
        <taxon>Fungi</taxon>
        <taxon>Dikarya</taxon>
        <taxon>Ascomycota</taxon>
        <taxon>Pezizomycotina</taxon>
        <taxon>Leotiomycetes</taxon>
        <taxon>Helotiales</taxon>
        <taxon>Hyaloscyphaceae</taxon>
        <taxon>Hyaloscypha</taxon>
    </lineage>
</organism>
<dbReference type="Pfam" id="PF12796">
    <property type="entry name" value="Ank_2"/>
    <property type="match status" value="1"/>
</dbReference>
<dbReference type="Gene3D" id="1.25.40.20">
    <property type="entry name" value="Ankyrin repeat-containing domain"/>
    <property type="match status" value="1"/>
</dbReference>
<gene>
    <name evidence="2" type="ORF">NA56DRAFT_659709</name>
</gene>